<name>A0A380XA74_AVIPA</name>
<proteinExistence type="predicted"/>
<sequence>MGMLYKSKKKLIEEGFTHYGWLWGIPVYVKDIDSEAPIIEAANFIPEWVLTVADQIGFFIEGLLNIHNLNMCQCLKFVLLEKLNKD</sequence>
<dbReference type="EMBL" id="UFSW01000001">
    <property type="protein sequence ID" value="SUU98748.1"/>
    <property type="molecule type" value="Genomic_DNA"/>
</dbReference>
<gene>
    <name evidence="1" type="ORF">NCTC10926_02190</name>
</gene>
<evidence type="ECO:0000313" key="2">
    <source>
        <dbReference type="Proteomes" id="UP000254620"/>
    </source>
</evidence>
<dbReference type="RefSeq" id="WP_258866914.1">
    <property type="nucleotide sequence ID" value="NZ_UFSW01000001.1"/>
</dbReference>
<evidence type="ECO:0000313" key="1">
    <source>
        <dbReference type="EMBL" id="SUU98748.1"/>
    </source>
</evidence>
<reference evidence="1 2" key="1">
    <citation type="submission" date="2018-06" db="EMBL/GenBank/DDBJ databases">
        <authorList>
            <consortium name="Pathogen Informatics"/>
            <person name="Doyle S."/>
        </authorList>
    </citation>
    <scope>NUCLEOTIDE SEQUENCE [LARGE SCALE GENOMIC DNA]</scope>
    <source>
        <strain evidence="1 2">NCTC10926</strain>
    </source>
</reference>
<accession>A0A380XA74</accession>
<dbReference type="Proteomes" id="UP000254620">
    <property type="component" value="Unassembled WGS sequence"/>
</dbReference>
<protein>
    <submittedName>
        <fullName evidence="1">Uncharacterized protein</fullName>
    </submittedName>
</protein>
<organism evidence="1 2">
    <name type="scientific">Avibacterium paragallinarum</name>
    <name type="common">Haemophilus gallinarum</name>
    <dbReference type="NCBI Taxonomy" id="728"/>
    <lineage>
        <taxon>Bacteria</taxon>
        <taxon>Pseudomonadati</taxon>
        <taxon>Pseudomonadota</taxon>
        <taxon>Gammaproteobacteria</taxon>
        <taxon>Pasteurellales</taxon>
        <taxon>Pasteurellaceae</taxon>
        <taxon>Avibacterium</taxon>
    </lineage>
</organism>
<dbReference type="AlphaFoldDB" id="A0A380XA74"/>